<accession>A0ABR1Z9S7</accession>
<proteinExistence type="predicted"/>
<gene>
    <name evidence="1" type="ORF">V6N11_034881</name>
</gene>
<dbReference type="Proteomes" id="UP001396334">
    <property type="component" value="Unassembled WGS sequence"/>
</dbReference>
<name>A0ABR1Z9S7_9ROSI</name>
<comment type="caution">
    <text evidence="1">The sequence shown here is derived from an EMBL/GenBank/DDBJ whole genome shotgun (WGS) entry which is preliminary data.</text>
</comment>
<organism evidence="1 2">
    <name type="scientific">Hibiscus sabdariffa</name>
    <name type="common">roselle</name>
    <dbReference type="NCBI Taxonomy" id="183260"/>
    <lineage>
        <taxon>Eukaryota</taxon>
        <taxon>Viridiplantae</taxon>
        <taxon>Streptophyta</taxon>
        <taxon>Embryophyta</taxon>
        <taxon>Tracheophyta</taxon>
        <taxon>Spermatophyta</taxon>
        <taxon>Magnoliopsida</taxon>
        <taxon>eudicotyledons</taxon>
        <taxon>Gunneridae</taxon>
        <taxon>Pentapetalae</taxon>
        <taxon>rosids</taxon>
        <taxon>malvids</taxon>
        <taxon>Malvales</taxon>
        <taxon>Malvaceae</taxon>
        <taxon>Malvoideae</taxon>
        <taxon>Hibiscus</taxon>
    </lineage>
</organism>
<keyword evidence="2" id="KW-1185">Reference proteome</keyword>
<evidence type="ECO:0000313" key="1">
    <source>
        <dbReference type="EMBL" id="KAK8476751.1"/>
    </source>
</evidence>
<evidence type="ECO:0000313" key="2">
    <source>
        <dbReference type="Proteomes" id="UP001396334"/>
    </source>
</evidence>
<sequence length="94" mass="10641">MMREHFSQTEAIVQGHSSSIRILEAQLRKLTTSMNSRQLETLHSNTESQTIKGKEHCKVITLRSDEMEVGVEDLIPTVITQLPSILQSKSSMLF</sequence>
<dbReference type="EMBL" id="JBBPBN010002085">
    <property type="protein sequence ID" value="KAK8476751.1"/>
    <property type="molecule type" value="Genomic_DNA"/>
</dbReference>
<protein>
    <submittedName>
        <fullName evidence="1">Uncharacterized protein</fullName>
    </submittedName>
</protein>
<reference evidence="1 2" key="1">
    <citation type="journal article" date="2024" name="G3 (Bethesda)">
        <title>Genome assembly of Hibiscus sabdariffa L. provides insights into metabolisms of medicinal natural products.</title>
        <authorList>
            <person name="Kim T."/>
        </authorList>
    </citation>
    <scope>NUCLEOTIDE SEQUENCE [LARGE SCALE GENOMIC DNA]</scope>
    <source>
        <strain evidence="1">TK-2024</strain>
        <tissue evidence="1">Old leaves</tissue>
    </source>
</reference>